<reference evidence="2 4" key="1">
    <citation type="submission" date="2015-03" db="EMBL/GenBank/DDBJ databases">
        <authorList>
            <consortium name="Pathogen Informatics"/>
            <person name="Murphy D."/>
        </authorList>
    </citation>
    <scope>NUCLEOTIDE SEQUENCE [LARGE SCALE GENOMIC DNA]</scope>
    <source>
        <strain evidence="2 4">SMRU1873</strain>
    </source>
</reference>
<protein>
    <submittedName>
        <fullName evidence="2">Bacteriocin-type signal sequence domain protein</fullName>
    </submittedName>
</protein>
<keyword evidence="1" id="KW-1133">Transmembrane helix</keyword>
<reference evidence="3 5" key="2">
    <citation type="submission" date="2019-04" db="EMBL/GenBank/DDBJ databases">
        <authorList>
            <consortium name="Pathogen Informatics"/>
        </authorList>
    </citation>
    <scope>NUCLEOTIDE SEQUENCE [LARGE SCALE GENOMIC DNA]</scope>
    <source>
        <strain evidence="3 5">GPSC21</strain>
    </source>
</reference>
<name>A0A0T8B7W5_STREE</name>
<evidence type="ECO:0000313" key="2">
    <source>
        <dbReference type="EMBL" id="CJA61553.1"/>
    </source>
</evidence>
<dbReference type="Proteomes" id="UP000043005">
    <property type="component" value="Unassembled WGS sequence"/>
</dbReference>
<accession>A0A0T8B7W5</accession>
<dbReference type="EMBL" id="CAANCB010000003">
    <property type="protein sequence ID" value="VKB55972.1"/>
    <property type="molecule type" value="Genomic_DNA"/>
</dbReference>
<gene>
    <name evidence="2" type="ORF">ERS021383_02095</name>
    <name evidence="3" type="ORF">SAMEA3353631_00818</name>
</gene>
<dbReference type="EMBL" id="CKTV01000056">
    <property type="protein sequence ID" value="CJA61553.1"/>
    <property type="molecule type" value="Genomic_DNA"/>
</dbReference>
<organism evidence="2 4">
    <name type="scientific">Streptococcus pneumoniae</name>
    <dbReference type="NCBI Taxonomy" id="1313"/>
    <lineage>
        <taxon>Bacteria</taxon>
        <taxon>Bacillati</taxon>
        <taxon>Bacillota</taxon>
        <taxon>Bacilli</taxon>
        <taxon>Lactobacillales</taxon>
        <taxon>Streptococcaceae</taxon>
        <taxon>Streptococcus</taxon>
    </lineage>
</organism>
<evidence type="ECO:0000313" key="5">
    <source>
        <dbReference type="Proteomes" id="UP000358702"/>
    </source>
</evidence>
<dbReference type="AlphaFoldDB" id="A0A0T8B7W5"/>
<comment type="caution">
    <text evidence="2">The sequence shown here is derived from an EMBL/GenBank/DDBJ whole genome shotgun (WGS) entry which is preliminary data.</text>
</comment>
<keyword evidence="1" id="KW-0812">Transmembrane</keyword>
<proteinExistence type="predicted"/>
<feature type="transmembrane region" description="Helical" evidence="1">
    <location>
        <begin position="46"/>
        <end position="65"/>
    </location>
</feature>
<keyword evidence="1" id="KW-0472">Membrane</keyword>
<evidence type="ECO:0000256" key="1">
    <source>
        <dbReference type="SAM" id="Phobius"/>
    </source>
</evidence>
<evidence type="ECO:0000313" key="3">
    <source>
        <dbReference type="EMBL" id="VKB55972.1"/>
    </source>
</evidence>
<dbReference type="Proteomes" id="UP000358702">
    <property type="component" value="Unassembled WGS sequence"/>
</dbReference>
<dbReference type="RefSeq" id="WP_000483697.1">
    <property type="nucleotide sequence ID" value="NZ_AP018391.1"/>
</dbReference>
<evidence type="ECO:0000313" key="4">
    <source>
        <dbReference type="Proteomes" id="UP000043005"/>
    </source>
</evidence>
<sequence>MFNYKIVDNQELSNISGGGLGGDVVVGALSGAFQAGQSCIAGGPQAYLICATGGAIVGGILAYGLRPPK</sequence>